<geneLocation type="plasmid" evidence="5 9">
    <name>p1KSK6</name>
</geneLocation>
<evidence type="ECO:0000313" key="6">
    <source>
        <dbReference type="Proteomes" id="UP000197394"/>
    </source>
</evidence>
<evidence type="ECO:0000313" key="4">
    <source>
        <dbReference type="EMBL" id="PHQ01224.1"/>
    </source>
</evidence>
<evidence type="ECO:0000313" key="3">
    <source>
        <dbReference type="EMBL" id="OWK66056.1"/>
    </source>
</evidence>
<dbReference type="RefSeq" id="WP_000851073.1">
    <property type="nucleotide sequence ID" value="NZ_AP014650.1"/>
</dbReference>
<feature type="transmembrane region" description="Helical" evidence="1">
    <location>
        <begin position="20"/>
        <end position="37"/>
    </location>
</feature>
<dbReference type="EMBL" id="JAAGTY010000015">
    <property type="protein sequence ID" value="NDW42155.1"/>
    <property type="molecule type" value="Genomic_DNA"/>
</dbReference>
<proteinExistence type="predicted"/>
<evidence type="ECO:0008006" key="10">
    <source>
        <dbReference type="Google" id="ProtNLM"/>
    </source>
</evidence>
<dbReference type="Proteomes" id="UP000223291">
    <property type="component" value="Unassembled WGS sequence"/>
</dbReference>
<reference evidence="4 7" key="2">
    <citation type="submission" date="2017-09" db="EMBL/GenBank/DDBJ databases">
        <title>Draft genome of Acinetobacter baumannii strain I43, a mercury resistant bacteria.</title>
        <authorList>
            <person name="Siqueira K.A."/>
            <person name="Mello I.S."/>
            <person name="Mendes T.A."/>
            <person name="Soares M.A."/>
        </authorList>
    </citation>
    <scope>NUCLEOTIDE SEQUENCE [LARGE SCALE GENOMIC DNA]</scope>
    <source>
        <strain evidence="4 7">I43</strain>
    </source>
</reference>
<evidence type="ECO:0000256" key="1">
    <source>
        <dbReference type="SAM" id="Phobius"/>
    </source>
</evidence>
<keyword evidence="5" id="KW-0614">Plasmid</keyword>
<evidence type="ECO:0000313" key="7">
    <source>
        <dbReference type="Proteomes" id="UP000223291"/>
    </source>
</evidence>
<name>A0A090BEH5_ACIBA</name>
<evidence type="ECO:0000313" key="5">
    <source>
        <dbReference type="EMBL" id="QTK45520.1"/>
    </source>
</evidence>
<reference evidence="3 6" key="1">
    <citation type="submission" date="2017-05" db="EMBL/GenBank/DDBJ databases">
        <title>Draft genome sequence of MDR A. baumannii AB360.</title>
        <authorList>
            <person name="Wareham D.W."/>
            <person name="Bean D.C."/>
        </authorList>
    </citation>
    <scope>NUCLEOTIDE SEQUENCE [LARGE SCALE GENOMIC DNA]</scope>
    <source>
        <strain evidence="3 6">AB360</strain>
    </source>
</reference>
<accession>A0A090BEH5</accession>
<organism evidence="3 6">
    <name type="scientific">Acinetobacter baumannii</name>
    <dbReference type="NCBI Taxonomy" id="470"/>
    <lineage>
        <taxon>Bacteria</taxon>
        <taxon>Pseudomonadati</taxon>
        <taxon>Pseudomonadota</taxon>
        <taxon>Gammaproteobacteria</taxon>
        <taxon>Moraxellales</taxon>
        <taxon>Moraxellaceae</taxon>
        <taxon>Acinetobacter</taxon>
        <taxon>Acinetobacter calcoaceticus/baumannii complex</taxon>
    </lineage>
</organism>
<dbReference type="EMBL" id="NGKM01000014">
    <property type="protein sequence ID" value="OWK66056.1"/>
    <property type="molecule type" value="Genomic_DNA"/>
</dbReference>
<keyword evidence="1" id="KW-0472">Membrane</keyword>
<dbReference type="EMBL" id="NXDV01000022">
    <property type="protein sequence ID" value="PHQ01224.1"/>
    <property type="molecule type" value="Genomic_DNA"/>
</dbReference>
<evidence type="ECO:0000313" key="8">
    <source>
        <dbReference type="Proteomes" id="UP000470018"/>
    </source>
</evidence>
<dbReference type="SUPFAM" id="SSF52833">
    <property type="entry name" value="Thioredoxin-like"/>
    <property type="match status" value="1"/>
</dbReference>
<sequence length="314" mass="33838">MKTKSLGNSNKKSSFKFPHVALAALLGFGAAGGWFYYESHNVPTVVTSNSTNLYSENLFAQMSKLGQVSNVQPMAGELLAWTMLINGQPQVVFTTKDEKVVITGNAFDTATMDSVSLPILQKAQQGGAPANSTGVAAPTGGNVAVDFAEIVGKWDKEVPPSISLLDKLKGAKEGNASAVDTLYIVFDPRCSNCHDAYRATRKYVEKGFSIKWIPTTLLGKHEEGAKLAAAVLRDPKQLERAFSKDPNIVVNPTPEEKKALEENVQFLTEATVQSTGSQTIAVPTAFYLNKKTGEPKMTTGLSDESILEMIFGKI</sequence>
<dbReference type="InterPro" id="IPR036249">
    <property type="entry name" value="Thioredoxin-like_sf"/>
</dbReference>
<reference evidence="5" key="4">
    <citation type="submission" date="2021-03" db="EMBL/GenBank/DDBJ databases">
        <title>Complete genome sequencing of Acinetobacter baumannii.</title>
        <authorList>
            <person name="Yadav B."/>
            <person name="Makwana N."/>
            <person name="Kharat A.S."/>
            <person name="Veeraraghavan B."/>
            <person name="Vijayakumar S."/>
            <person name="Priya M."/>
        </authorList>
    </citation>
    <scope>NUCLEOTIDE SEQUENCE</scope>
    <source>
        <strain evidence="5">KSK6</strain>
        <plasmid evidence="5">p1KSK6</plasmid>
    </source>
</reference>
<dbReference type="Gene3D" id="3.40.30.10">
    <property type="entry name" value="Glutaredoxin"/>
    <property type="match status" value="1"/>
</dbReference>
<dbReference type="Proteomes" id="UP000197394">
    <property type="component" value="Unassembled WGS sequence"/>
</dbReference>
<dbReference type="Proteomes" id="UP000664966">
    <property type="component" value="Plasmid p1KSK6"/>
</dbReference>
<reference evidence="2 8" key="3">
    <citation type="submission" date="2020-02" db="EMBL/GenBank/DDBJ databases">
        <title>Whole genome shot-gun sequencing of clinical Carbapenem resistant A. baumannii.</title>
        <authorList>
            <person name="Veeraraghavan B."/>
            <person name="Mathur P."/>
            <person name="Vijayakumar S."/>
            <person name="Vasudevan K."/>
            <person name="Lincy M."/>
            <person name="Kirubananthan A."/>
        </authorList>
    </citation>
    <scope>NUCLEOTIDE SEQUENCE [LARGE SCALE GENOMIC DNA]</scope>
    <source>
        <strain evidence="2 8">SP816</strain>
    </source>
</reference>
<dbReference type="EMBL" id="CP072271">
    <property type="protein sequence ID" value="QTK45520.1"/>
    <property type="molecule type" value="Genomic_DNA"/>
</dbReference>
<keyword evidence="1" id="KW-1133">Transmembrane helix</keyword>
<evidence type="ECO:0000313" key="2">
    <source>
        <dbReference type="EMBL" id="NDW42155.1"/>
    </source>
</evidence>
<gene>
    <name evidence="3" type="ORF">CBE85_13725</name>
    <name evidence="4" type="ORF">CPI82_18465</name>
    <name evidence="2" type="ORF">G3N53_13845</name>
    <name evidence="5" type="ORF">J6E47_20285</name>
</gene>
<evidence type="ECO:0000313" key="9">
    <source>
        <dbReference type="Proteomes" id="UP000664966"/>
    </source>
</evidence>
<dbReference type="Proteomes" id="UP000470018">
    <property type="component" value="Unassembled WGS sequence"/>
</dbReference>
<keyword evidence="1" id="KW-0812">Transmembrane</keyword>
<protein>
    <recommendedName>
        <fullName evidence="10">Disulfide isomerase/thiol-disulfide oxidase</fullName>
    </recommendedName>
</protein>
<dbReference type="AlphaFoldDB" id="A0A090BEH5"/>